<sequence length="630" mass="72583">MLKYERYDPTINHTSKNTKNLILSELNKRLKRKHEEDQENKKQRQYKKSKKESISFEKEKQDVSFCDISGENLNFLEKDSKSSEHSSQDTQSVKNLNLDTDRVLEVSHEPNDILHLFSNVIKIKSDLTFPLDHFTYLNNELKHKLQSKNYTQLFPVQETTIKLILNNSNYFKGDIFIGAPTGSGKTLAYVIPITQVLSKRKIIRLRCLVVLPTKELVSQVRECFEQCASVGGLKKIGISTGQRSFSHEQSKLVGNTENFFAGGLSSVDILICTPGRLVDHIQNTPNFSLQHLKYLVIDEADRLFGQRFQNWVEVVINEIETSKSYKNSNYKPVLDFPDAVDDPLKLIFYDNFTMDKKPYNVQKLIFSATLTCNPEKIANLRLRNPQLVLVEGSKLNSSKCLSEEKMLLKNDDMFIFFVPPTLIEYAILIESDAKPLYLYYLIKTHKMKGVLCFTKSNKSAARLFKLLTFIHEGFASKLTNLITNNDNVKDTFCTVKTFGLFTNNVPRKQRNIALEEFKNGDIKIFICSDLIARGIDLPQVFHVINYDIPQTSRQYIHRVGRTARAGKSGKAWTLYQEFESKKVRKILKSIGRKKEIIFEKISVTTFTNEYTINYKSALKKLKEYVEGKVD</sequence>
<evidence type="ECO:0000313" key="2">
    <source>
        <dbReference type="Proteomes" id="UP000768646"/>
    </source>
</evidence>
<reference evidence="1 2" key="1">
    <citation type="journal article" date="2021" name="Commun. Biol.">
        <title>Genomic insights into the host specific adaptation of the Pneumocystis genus.</title>
        <authorList>
            <person name="Cisse O.H."/>
            <person name="Ma L."/>
            <person name="Dekker J.P."/>
            <person name="Khil P.P."/>
            <person name="Youn J.-H."/>
            <person name="Brenchley J.M."/>
            <person name="Blair R."/>
            <person name="Pahar B."/>
            <person name="Chabe M."/>
            <person name="Van Rompay K.K.A."/>
            <person name="Keesler R."/>
            <person name="Sukura A."/>
            <person name="Hirsch V."/>
            <person name="Kutty G."/>
            <person name="Liu Y."/>
            <person name="Peng L."/>
            <person name="Chen J."/>
            <person name="Song J."/>
            <person name="Weissenbacher-Lang C."/>
            <person name="Xu J."/>
            <person name="Upham N.S."/>
            <person name="Stajich J.E."/>
            <person name="Cuomo C.A."/>
            <person name="Cushion M.T."/>
            <person name="Kovacs J.A."/>
        </authorList>
    </citation>
    <scope>NUCLEOTIDE SEQUENCE [LARGE SCALE GENOMIC DNA]</scope>
    <source>
        <strain evidence="1 2">RABM</strain>
    </source>
</reference>
<gene>
    <name evidence="1" type="ORF">PORY_002200</name>
</gene>
<dbReference type="EMBL" id="JABTEG010000008">
    <property type="protein sequence ID" value="KAG4304490.1"/>
    <property type="molecule type" value="Genomic_DNA"/>
</dbReference>
<accession>A0ACB7CAJ3</accession>
<keyword evidence="2" id="KW-1185">Reference proteome</keyword>
<organism evidence="1 2">
    <name type="scientific">Pneumocystis oryctolagi</name>
    <dbReference type="NCBI Taxonomy" id="42067"/>
    <lineage>
        <taxon>Eukaryota</taxon>
        <taxon>Fungi</taxon>
        <taxon>Dikarya</taxon>
        <taxon>Ascomycota</taxon>
        <taxon>Taphrinomycotina</taxon>
        <taxon>Pneumocystomycetes</taxon>
        <taxon>Pneumocystaceae</taxon>
        <taxon>Pneumocystis</taxon>
    </lineage>
</organism>
<dbReference type="Proteomes" id="UP000768646">
    <property type="component" value="Unassembled WGS sequence"/>
</dbReference>
<protein>
    <submittedName>
        <fullName evidence="1">Uncharacterized protein</fullName>
    </submittedName>
</protein>
<proteinExistence type="predicted"/>
<name>A0ACB7CAJ3_9ASCO</name>
<comment type="caution">
    <text evidence="1">The sequence shown here is derived from an EMBL/GenBank/DDBJ whole genome shotgun (WGS) entry which is preliminary data.</text>
</comment>
<evidence type="ECO:0000313" key="1">
    <source>
        <dbReference type="EMBL" id="KAG4304490.1"/>
    </source>
</evidence>